<dbReference type="KEGG" id="hro:HELRODRAFT_162894"/>
<evidence type="ECO:0000313" key="3">
    <source>
        <dbReference type="Proteomes" id="UP000015101"/>
    </source>
</evidence>
<dbReference type="HOGENOM" id="CLU_077580_0_0_1"/>
<reference evidence="2" key="3">
    <citation type="submission" date="2015-06" db="UniProtKB">
        <authorList>
            <consortium name="EnsemblMetazoa"/>
        </authorList>
    </citation>
    <scope>IDENTIFICATION</scope>
</reference>
<gene>
    <name evidence="2" type="primary">20199820</name>
    <name evidence="1" type="ORF">HELRODRAFT_162894</name>
</gene>
<dbReference type="OMA" id="YPRRAIV"/>
<dbReference type="EnsemblMetazoa" id="HelroT162894">
    <property type="protein sequence ID" value="HelroP162894"/>
    <property type="gene ID" value="HelroG162894"/>
</dbReference>
<organism evidence="2 3">
    <name type="scientific">Helobdella robusta</name>
    <name type="common">Californian leech</name>
    <dbReference type="NCBI Taxonomy" id="6412"/>
    <lineage>
        <taxon>Eukaryota</taxon>
        <taxon>Metazoa</taxon>
        <taxon>Spiralia</taxon>
        <taxon>Lophotrochozoa</taxon>
        <taxon>Annelida</taxon>
        <taxon>Clitellata</taxon>
        <taxon>Hirudinea</taxon>
        <taxon>Rhynchobdellida</taxon>
        <taxon>Glossiphoniidae</taxon>
        <taxon>Helobdella</taxon>
    </lineage>
</organism>
<dbReference type="Proteomes" id="UP000015101">
    <property type="component" value="Unassembled WGS sequence"/>
</dbReference>
<sequence>MPRSCKNRADKIFGKLTLKRCRRRLTPHVKKLYELYFGCKFSDQDKNWVPHGCCVKCASSVSSWLNRTGGGPTFGVPMVWREPQNYCTDCYFCSVNISGHNSKVYPRRAIVYPNLSSAICPVPHLAKLPVPLSEIPNTYSSDLDEDTDDKSYELSEDANREPHFITGSDLNDLVQYLYLTKQQNEVLVSRLQQWHLLAGDVRVSSFRKRFRELQQYFSMLL</sequence>
<protein>
    <submittedName>
        <fullName evidence="1 2">Uncharacterized protein</fullName>
    </submittedName>
</protein>
<accession>T1ETC0</accession>
<dbReference type="EMBL" id="AMQM01001214">
    <property type="status" value="NOT_ANNOTATED_CDS"/>
    <property type="molecule type" value="Genomic_DNA"/>
</dbReference>
<name>T1ETC0_HELRO</name>
<evidence type="ECO:0000313" key="1">
    <source>
        <dbReference type="EMBL" id="ESN99361.1"/>
    </source>
</evidence>
<reference evidence="1 3" key="2">
    <citation type="journal article" date="2013" name="Nature">
        <title>Insights into bilaterian evolution from three spiralian genomes.</title>
        <authorList>
            <person name="Simakov O."/>
            <person name="Marletaz F."/>
            <person name="Cho S.J."/>
            <person name="Edsinger-Gonzales E."/>
            <person name="Havlak P."/>
            <person name="Hellsten U."/>
            <person name="Kuo D.H."/>
            <person name="Larsson T."/>
            <person name="Lv J."/>
            <person name="Arendt D."/>
            <person name="Savage R."/>
            <person name="Osoegawa K."/>
            <person name="de Jong P."/>
            <person name="Grimwood J."/>
            <person name="Chapman J.A."/>
            <person name="Shapiro H."/>
            <person name="Aerts A."/>
            <person name="Otillar R.P."/>
            <person name="Terry A.Y."/>
            <person name="Boore J.L."/>
            <person name="Grigoriev I.V."/>
            <person name="Lindberg D.R."/>
            <person name="Seaver E.C."/>
            <person name="Weisblat D.A."/>
            <person name="Putnam N.H."/>
            <person name="Rokhsar D.S."/>
        </authorList>
    </citation>
    <scope>NUCLEOTIDE SEQUENCE</scope>
</reference>
<dbReference type="EMBL" id="KB097143">
    <property type="protein sequence ID" value="ESN99361.1"/>
    <property type="molecule type" value="Genomic_DNA"/>
</dbReference>
<reference evidence="3" key="1">
    <citation type="submission" date="2012-12" db="EMBL/GenBank/DDBJ databases">
        <authorList>
            <person name="Hellsten U."/>
            <person name="Grimwood J."/>
            <person name="Chapman J.A."/>
            <person name="Shapiro H."/>
            <person name="Aerts A."/>
            <person name="Otillar R.P."/>
            <person name="Terry A.Y."/>
            <person name="Boore J.L."/>
            <person name="Simakov O."/>
            <person name="Marletaz F."/>
            <person name="Cho S.-J."/>
            <person name="Edsinger-Gonzales E."/>
            <person name="Havlak P."/>
            <person name="Kuo D.-H."/>
            <person name="Larsson T."/>
            <person name="Lv J."/>
            <person name="Arendt D."/>
            <person name="Savage R."/>
            <person name="Osoegawa K."/>
            <person name="de Jong P."/>
            <person name="Lindberg D.R."/>
            <person name="Seaver E.C."/>
            <person name="Weisblat D.A."/>
            <person name="Putnam N.H."/>
            <person name="Grigoriev I.V."/>
            <person name="Rokhsar D.S."/>
        </authorList>
    </citation>
    <scope>NUCLEOTIDE SEQUENCE</scope>
</reference>
<dbReference type="InParanoid" id="T1ETC0"/>
<keyword evidence="3" id="KW-1185">Reference proteome</keyword>
<dbReference type="OrthoDB" id="8063408at2759"/>
<proteinExistence type="predicted"/>
<dbReference type="CTD" id="20199820"/>
<dbReference type="GeneID" id="20199820"/>
<evidence type="ECO:0000313" key="2">
    <source>
        <dbReference type="EnsemblMetazoa" id="HelroP162894"/>
    </source>
</evidence>
<dbReference type="AlphaFoldDB" id="T1ETC0"/>
<dbReference type="RefSeq" id="XP_009023214.1">
    <property type="nucleotide sequence ID" value="XM_009024966.1"/>
</dbReference>